<dbReference type="Proteomes" id="UP000826195">
    <property type="component" value="Unassembled WGS sequence"/>
</dbReference>
<dbReference type="AlphaFoldDB" id="A0AAV7HYQ6"/>
<proteinExistence type="predicted"/>
<name>A0AAV7HYQ6_COTGL</name>
<keyword evidence="2" id="KW-1185">Reference proteome</keyword>
<organism evidence="1 2">
    <name type="scientific">Cotesia glomerata</name>
    <name type="common">Lepidopteran parasitic wasp</name>
    <name type="synonym">Apanteles glomeratus</name>
    <dbReference type="NCBI Taxonomy" id="32391"/>
    <lineage>
        <taxon>Eukaryota</taxon>
        <taxon>Metazoa</taxon>
        <taxon>Ecdysozoa</taxon>
        <taxon>Arthropoda</taxon>
        <taxon>Hexapoda</taxon>
        <taxon>Insecta</taxon>
        <taxon>Pterygota</taxon>
        <taxon>Neoptera</taxon>
        <taxon>Endopterygota</taxon>
        <taxon>Hymenoptera</taxon>
        <taxon>Apocrita</taxon>
        <taxon>Ichneumonoidea</taxon>
        <taxon>Braconidae</taxon>
        <taxon>Microgastrinae</taxon>
        <taxon>Cotesia</taxon>
    </lineage>
</organism>
<comment type="caution">
    <text evidence="1">The sequence shown here is derived from an EMBL/GenBank/DDBJ whole genome shotgun (WGS) entry which is preliminary data.</text>
</comment>
<evidence type="ECO:0000313" key="2">
    <source>
        <dbReference type="Proteomes" id="UP000826195"/>
    </source>
</evidence>
<accession>A0AAV7HYQ6</accession>
<protein>
    <submittedName>
        <fullName evidence="1">Uncharacterized protein</fullName>
    </submittedName>
</protein>
<gene>
    <name evidence="1" type="ORF">KQX54_019449</name>
</gene>
<sequence length="76" mass="8387">MDPKPFQYGCDCRPFGKFSTLKAWTGTYSGEHPVLSCRAKPETSPTTTRRPSVAVCATLAHANVFSSLYFLLKADK</sequence>
<evidence type="ECO:0000313" key="1">
    <source>
        <dbReference type="EMBL" id="KAH0535812.1"/>
    </source>
</evidence>
<dbReference type="EMBL" id="JAHXZJ010002982">
    <property type="protein sequence ID" value="KAH0535812.1"/>
    <property type="molecule type" value="Genomic_DNA"/>
</dbReference>
<reference evidence="1 2" key="1">
    <citation type="journal article" date="2021" name="J. Hered.">
        <title>A chromosome-level genome assembly of the parasitoid wasp, Cotesia glomerata (Hymenoptera: Braconidae).</title>
        <authorList>
            <person name="Pinto B.J."/>
            <person name="Weis J.J."/>
            <person name="Gamble T."/>
            <person name="Ode P.J."/>
            <person name="Paul R."/>
            <person name="Zaspel J.M."/>
        </authorList>
    </citation>
    <scope>NUCLEOTIDE SEQUENCE [LARGE SCALE GENOMIC DNA]</scope>
    <source>
        <strain evidence="1">CgM1</strain>
    </source>
</reference>